<evidence type="ECO:0008006" key="4">
    <source>
        <dbReference type="Google" id="ProtNLM"/>
    </source>
</evidence>
<dbReference type="KEGG" id="lcre:Pla8534_17540"/>
<feature type="transmembrane region" description="Helical" evidence="1">
    <location>
        <begin position="439"/>
        <end position="462"/>
    </location>
</feature>
<feature type="transmembrane region" description="Helical" evidence="1">
    <location>
        <begin position="12"/>
        <end position="33"/>
    </location>
</feature>
<feature type="transmembrane region" description="Helical" evidence="1">
    <location>
        <begin position="174"/>
        <end position="191"/>
    </location>
</feature>
<evidence type="ECO:0000313" key="2">
    <source>
        <dbReference type="EMBL" id="QDU93968.1"/>
    </source>
</evidence>
<sequence length="544" mass="60918">MPDTTVSPSCCWRWGVYGILIVASLGAAAGRILQVESRDGQAPFLSANDRSRWAAIRAMGDYGRYDIDLVIIQDSEAQRRWERFDHVWYSIDLVRHKGSDGKEHYYSSKPPLLAAMLTAPYWVLKLVTGETLATQPFYLVRTMLLLVNLPLMFVFLVSIAALAERYGKTDLGRILVVTAAAWGTLLTPFLVSLNNHLPAAASVAIASWAALAIWRGEKAWRYPILAGLFAAFAVANELPALAFAALLTGMIFYRMPARAALAFAPAAAAVAIAYFGVNWLAHDSWRMPYAHRSDGATLALIPGDWVDRLNQGDVPVEVREELESQDFSISPRAFLKPRLPLVKDGQEQQRWMLWDTVGQDRFALAAVEGGVEVRAWDNWYEYDGSYWSQPERSGVDRGEPSRLVYLFHMLLGHHGVFSLTPLWLLAVVGLFMALRQPDYGMRGAATATLALSVVCIAFYFLRPEIDRNYGGVSCGMRWLIWLIPLWLICLLPAADAASKTPARMIVALVLLGISCLSASYSAMNPWTHPWLFDYWTYLDWIRYP</sequence>
<gene>
    <name evidence="2" type="ORF">Pla8534_17540</name>
</gene>
<name>A0A518DQ61_9BACT</name>
<dbReference type="Proteomes" id="UP000317648">
    <property type="component" value="Chromosome"/>
</dbReference>
<evidence type="ECO:0000256" key="1">
    <source>
        <dbReference type="SAM" id="Phobius"/>
    </source>
</evidence>
<dbReference type="AlphaFoldDB" id="A0A518DQ61"/>
<keyword evidence="1" id="KW-1133">Transmembrane helix</keyword>
<organism evidence="2 3">
    <name type="scientific">Lignipirellula cremea</name>
    <dbReference type="NCBI Taxonomy" id="2528010"/>
    <lineage>
        <taxon>Bacteria</taxon>
        <taxon>Pseudomonadati</taxon>
        <taxon>Planctomycetota</taxon>
        <taxon>Planctomycetia</taxon>
        <taxon>Pirellulales</taxon>
        <taxon>Pirellulaceae</taxon>
        <taxon>Lignipirellula</taxon>
    </lineage>
</organism>
<feature type="transmembrane region" description="Helical" evidence="1">
    <location>
        <begin position="226"/>
        <end position="253"/>
    </location>
</feature>
<dbReference type="RefSeq" id="WP_145051578.1">
    <property type="nucleotide sequence ID" value="NZ_CP036433.1"/>
</dbReference>
<dbReference type="OrthoDB" id="251120at2"/>
<feature type="transmembrane region" description="Helical" evidence="1">
    <location>
        <begin position="403"/>
        <end position="433"/>
    </location>
</feature>
<feature type="transmembrane region" description="Helical" evidence="1">
    <location>
        <begin position="500"/>
        <end position="520"/>
    </location>
</feature>
<proteinExistence type="predicted"/>
<accession>A0A518DQ61</accession>
<evidence type="ECO:0000313" key="3">
    <source>
        <dbReference type="Proteomes" id="UP000317648"/>
    </source>
</evidence>
<keyword evidence="1" id="KW-0812">Transmembrane</keyword>
<dbReference type="EMBL" id="CP036433">
    <property type="protein sequence ID" value="QDU93968.1"/>
    <property type="molecule type" value="Genomic_DNA"/>
</dbReference>
<feature type="transmembrane region" description="Helical" evidence="1">
    <location>
        <begin position="143"/>
        <end position="162"/>
    </location>
</feature>
<feature type="transmembrane region" description="Helical" evidence="1">
    <location>
        <begin position="474"/>
        <end position="494"/>
    </location>
</feature>
<feature type="transmembrane region" description="Helical" evidence="1">
    <location>
        <begin position="259"/>
        <end position="281"/>
    </location>
</feature>
<reference evidence="2 3" key="1">
    <citation type="submission" date="2019-02" db="EMBL/GenBank/DDBJ databases">
        <title>Deep-cultivation of Planctomycetes and their phenomic and genomic characterization uncovers novel biology.</title>
        <authorList>
            <person name="Wiegand S."/>
            <person name="Jogler M."/>
            <person name="Boedeker C."/>
            <person name="Pinto D."/>
            <person name="Vollmers J."/>
            <person name="Rivas-Marin E."/>
            <person name="Kohn T."/>
            <person name="Peeters S.H."/>
            <person name="Heuer A."/>
            <person name="Rast P."/>
            <person name="Oberbeckmann S."/>
            <person name="Bunk B."/>
            <person name="Jeske O."/>
            <person name="Meyerdierks A."/>
            <person name="Storesund J.E."/>
            <person name="Kallscheuer N."/>
            <person name="Luecker S."/>
            <person name="Lage O.M."/>
            <person name="Pohl T."/>
            <person name="Merkel B.J."/>
            <person name="Hornburger P."/>
            <person name="Mueller R.-W."/>
            <person name="Bruemmer F."/>
            <person name="Labrenz M."/>
            <person name="Spormann A.M."/>
            <person name="Op den Camp H."/>
            <person name="Overmann J."/>
            <person name="Amann R."/>
            <person name="Jetten M.S.M."/>
            <person name="Mascher T."/>
            <person name="Medema M.H."/>
            <person name="Devos D.P."/>
            <person name="Kaster A.-K."/>
            <person name="Ovreas L."/>
            <person name="Rohde M."/>
            <person name="Galperin M.Y."/>
            <person name="Jogler C."/>
        </authorList>
    </citation>
    <scope>NUCLEOTIDE SEQUENCE [LARGE SCALE GENOMIC DNA]</scope>
    <source>
        <strain evidence="2 3">Pla85_3_4</strain>
    </source>
</reference>
<keyword evidence="3" id="KW-1185">Reference proteome</keyword>
<keyword evidence="1" id="KW-0472">Membrane</keyword>
<protein>
    <recommendedName>
        <fullName evidence="4">Glycosyltransferase RgtA/B/C/D-like domain-containing protein</fullName>
    </recommendedName>
</protein>